<reference evidence="1" key="1">
    <citation type="submission" date="2020-11" db="EMBL/GenBank/DDBJ databases">
        <authorList>
            <person name="Whiteford S."/>
        </authorList>
    </citation>
    <scope>NUCLEOTIDE SEQUENCE</scope>
</reference>
<dbReference type="AlphaFoldDB" id="A0A8S4FRS5"/>
<sequence>MLFTKEEMSSGQPNNPYCLFVKKPSKIDHTYARPMPSNCPLQPTENTDLPPDKFIENVANSLYSINKDHDYTSVDLADRRLAFTEGDEEIAIRTSIVVPPAILPENLMEGYRPNTLEELIDYCDIRSSSPPPEPEIDTTRARDLRPHGSYLDLNAIQKHRITDKNAIYNQDSDNTLTANNLNSMEFAYMEDNGQLYDENHTKEDGNENETKISHEEFARLYSDYQKCENAAKVTKGYDENMDPLSVDTKIEHNENEKEHNEIYIHQGNKPTAVPKVTKRVRVKRKKLSPAEEKEWQEREKEWRRKHNRKLMLQRKKRAKNRPTPRQTFDKLTEKLNPLAKEFMWMQIKMAPYLDGREKRFRFTLQEKLLAQAIQEKSEKTYKFLQQIFIMPSLKTLKQMRAKAMGDPNFASEILELLKDDEDAPDQTELEEAVSHIQTAGEIEE</sequence>
<dbReference type="Proteomes" id="UP000653454">
    <property type="component" value="Unassembled WGS sequence"/>
</dbReference>
<protein>
    <submittedName>
        <fullName evidence="1">(diamondback moth) hypothetical protein</fullName>
    </submittedName>
</protein>
<evidence type="ECO:0000313" key="1">
    <source>
        <dbReference type="EMBL" id="CAG9131043.1"/>
    </source>
</evidence>
<keyword evidence="2" id="KW-1185">Reference proteome</keyword>
<gene>
    <name evidence="1" type="ORF">PLXY2_LOCUS10152</name>
</gene>
<proteinExistence type="predicted"/>
<comment type="caution">
    <text evidence="1">The sequence shown here is derived from an EMBL/GenBank/DDBJ whole genome shotgun (WGS) entry which is preliminary data.</text>
</comment>
<evidence type="ECO:0000313" key="2">
    <source>
        <dbReference type="Proteomes" id="UP000653454"/>
    </source>
</evidence>
<name>A0A8S4FRS5_PLUXY</name>
<dbReference type="EMBL" id="CAJHNJ030000043">
    <property type="protein sequence ID" value="CAG9131043.1"/>
    <property type="molecule type" value="Genomic_DNA"/>
</dbReference>
<organism evidence="1 2">
    <name type="scientific">Plutella xylostella</name>
    <name type="common">Diamondback moth</name>
    <name type="synonym">Plutella maculipennis</name>
    <dbReference type="NCBI Taxonomy" id="51655"/>
    <lineage>
        <taxon>Eukaryota</taxon>
        <taxon>Metazoa</taxon>
        <taxon>Ecdysozoa</taxon>
        <taxon>Arthropoda</taxon>
        <taxon>Hexapoda</taxon>
        <taxon>Insecta</taxon>
        <taxon>Pterygota</taxon>
        <taxon>Neoptera</taxon>
        <taxon>Endopterygota</taxon>
        <taxon>Lepidoptera</taxon>
        <taxon>Glossata</taxon>
        <taxon>Ditrysia</taxon>
        <taxon>Yponomeutoidea</taxon>
        <taxon>Plutellidae</taxon>
        <taxon>Plutella</taxon>
    </lineage>
</organism>
<accession>A0A8S4FRS5</accession>